<dbReference type="AlphaFoldDB" id="A0A0C2BM59"/>
<accession>A0A0C2BM59</accession>
<reference evidence="2 3" key="1">
    <citation type="submission" date="2014-12" db="EMBL/GenBank/DDBJ databases">
        <title>Denitrispirillum autotrophicum gen. nov., sp. nov., Denitrifying, Facultatively Autotrophic Bacteria Isolated from Rice Paddy Soil.</title>
        <authorList>
            <person name="Ishii S."/>
            <person name="Ashida N."/>
            <person name="Ohno H."/>
            <person name="Otsuka S."/>
            <person name="Yokota A."/>
            <person name="Senoo K."/>
        </authorList>
    </citation>
    <scope>NUCLEOTIDE SEQUENCE [LARGE SCALE GENOMIC DNA]</scope>
    <source>
        <strain evidence="2 3">TSA66</strain>
    </source>
</reference>
<keyword evidence="1" id="KW-0812">Transmembrane</keyword>
<dbReference type="OrthoDB" id="8778598at2"/>
<evidence type="ECO:0000313" key="3">
    <source>
        <dbReference type="Proteomes" id="UP000031572"/>
    </source>
</evidence>
<proteinExistence type="predicted"/>
<comment type="caution">
    <text evidence="2">The sequence shown here is derived from an EMBL/GenBank/DDBJ whole genome shotgun (WGS) entry which is preliminary data.</text>
</comment>
<gene>
    <name evidence="2" type="ORF">TSA66_10120</name>
</gene>
<dbReference type="STRING" id="709839.TSA66_10120"/>
<evidence type="ECO:0000313" key="2">
    <source>
        <dbReference type="EMBL" id="KIF81084.1"/>
    </source>
</evidence>
<protein>
    <recommendedName>
        <fullName evidence="4">DUF4124 domain-containing protein</fullName>
    </recommendedName>
</protein>
<organism evidence="2 3">
    <name type="scientific">Noviherbaspirillum autotrophicum</name>
    <dbReference type="NCBI Taxonomy" id="709839"/>
    <lineage>
        <taxon>Bacteria</taxon>
        <taxon>Pseudomonadati</taxon>
        <taxon>Pseudomonadota</taxon>
        <taxon>Betaproteobacteria</taxon>
        <taxon>Burkholderiales</taxon>
        <taxon>Oxalobacteraceae</taxon>
        <taxon>Noviherbaspirillum</taxon>
    </lineage>
</organism>
<keyword evidence="1" id="KW-1133">Transmembrane helix</keyword>
<dbReference type="Proteomes" id="UP000031572">
    <property type="component" value="Unassembled WGS sequence"/>
</dbReference>
<sequence>MKLTYQRGELSLFWAAVVIGVVTLAAVGTLLSMRHERNLFGDAWQRVKRTDAGQTVQDVAAQAGRTESAAIRKCLIDGKVTYSNVECGAGNPTSRRLALQDTKGIEAPKASPALQPTNLPETVQEKMIEKAVQR</sequence>
<keyword evidence="3" id="KW-1185">Reference proteome</keyword>
<name>A0A0C2BM59_9BURK</name>
<dbReference type="EMBL" id="JWJG01000028">
    <property type="protein sequence ID" value="KIF81084.1"/>
    <property type="molecule type" value="Genomic_DNA"/>
</dbReference>
<feature type="transmembrane region" description="Helical" evidence="1">
    <location>
        <begin position="12"/>
        <end position="31"/>
    </location>
</feature>
<evidence type="ECO:0008006" key="4">
    <source>
        <dbReference type="Google" id="ProtNLM"/>
    </source>
</evidence>
<dbReference type="RefSeq" id="WP_040039908.1">
    <property type="nucleotide sequence ID" value="NZ_JWJG01000028.1"/>
</dbReference>
<evidence type="ECO:0000256" key="1">
    <source>
        <dbReference type="SAM" id="Phobius"/>
    </source>
</evidence>
<keyword evidence="1" id="KW-0472">Membrane</keyword>